<evidence type="ECO:0008006" key="2">
    <source>
        <dbReference type="Google" id="ProtNLM"/>
    </source>
</evidence>
<name>A0A3B0U733_9ZZZZ</name>
<dbReference type="InterPro" id="IPR021457">
    <property type="entry name" value="DUF3108"/>
</dbReference>
<proteinExistence type="predicted"/>
<dbReference type="EMBL" id="UOEQ01000563">
    <property type="protein sequence ID" value="VAW24850.1"/>
    <property type="molecule type" value="Genomic_DNA"/>
</dbReference>
<accession>A0A3B0U733</accession>
<sequence length="256" mass="27720">MRYFTILFSCIWSFGALAAPVSVVAQYVISVGGTIIARADIDLRDDGSAYTMDMSAKISGLGNLVASGSAAINVSGTSTNTTLYGDDFTLQTQSPQGSAKVTVSYIERNVAAFFSEPPQPPRLDQIPLQRSQLRNVNDMLSAFIIKSSHLSPQICDRTLNIFTGVERFDLKLSYAAAENATSARTGYQGPVILCQLNYLPISGHYASSEITNYLQGSERILIWYAPVAGSDIFIPYRVLIGTTFGDLSMVLTGLNK</sequence>
<dbReference type="AlphaFoldDB" id="A0A3B0U733"/>
<gene>
    <name evidence="1" type="ORF">MNBD_ALPHA11-432</name>
</gene>
<protein>
    <recommendedName>
        <fullName evidence="2">DUF3108 domain-containing protein</fullName>
    </recommendedName>
</protein>
<reference evidence="1" key="1">
    <citation type="submission" date="2018-06" db="EMBL/GenBank/DDBJ databases">
        <authorList>
            <person name="Zhirakovskaya E."/>
        </authorList>
    </citation>
    <scope>NUCLEOTIDE SEQUENCE</scope>
</reference>
<evidence type="ECO:0000313" key="1">
    <source>
        <dbReference type="EMBL" id="VAW24850.1"/>
    </source>
</evidence>
<dbReference type="Pfam" id="PF11306">
    <property type="entry name" value="DUF3108"/>
    <property type="match status" value="1"/>
</dbReference>
<organism evidence="1">
    <name type="scientific">hydrothermal vent metagenome</name>
    <dbReference type="NCBI Taxonomy" id="652676"/>
    <lineage>
        <taxon>unclassified sequences</taxon>
        <taxon>metagenomes</taxon>
        <taxon>ecological metagenomes</taxon>
    </lineage>
</organism>